<sequence>MKVAVSPRDPKSSPIKSCINSPFHAIFNTETMEEFFGWLVGWLFFSWPAQSFLIVTQPYGCSENTGQLLITDLHQCSSTDDDGCFRFTAVQHQDQMWTAVTLQCPADTKWVTLSKRKVKTKELNTIRIVPVEVLKPLIGNEHLRGSAFYVLSAKNQRKGADRTGRFPLRTCMLRQAGGLYKVGSWGEMNGKDSQDVRRAFQSAVDYFFTVLEDAEQNGNTCSEKGDCTNNRQCELFFQLNSWYNTMLRACIFIATSLSNDPSFKCFELDFYRSTLPLRFSALTVLPVFLQHIPIHPKRKGGLFLKVNRRREDVSPPRREHRKYSGVMHSTVTTVQKKKLDRHRVTKNHFKVKIFPVQWLRKQLKKNEIQLVGGDGVVEKANTSARQQWYALCAFPDVRNLPVGGLPVPARFKAH</sequence>
<dbReference type="EMBL" id="KB742418">
    <property type="protein sequence ID" value="EOB08786.1"/>
    <property type="molecule type" value="Genomic_DNA"/>
</dbReference>
<protein>
    <submittedName>
        <fullName evidence="1">Uncharacterized protein</fullName>
    </submittedName>
</protein>
<evidence type="ECO:0000313" key="1">
    <source>
        <dbReference type="EMBL" id="EOB08786.1"/>
    </source>
</evidence>
<dbReference type="Proteomes" id="UP000296049">
    <property type="component" value="Unassembled WGS sequence"/>
</dbReference>
<organism evidence="1 2">
    <name type="scientific">Anas platyrhynchos</name>
    <name type="common">Mallard</name>
    <name type="synonym">Anas boschas</name>
    <dbReference type="NCBI Taxonomy" id="8839"/>
    <lineage>
        <taxon>Eukaryota</taxon>
        <taxon>Metazoa</taxon>
        <taxon>Chordata</taxon>
        <taxon>Craniata</taxon>
        <taxon>Vertebrata</taxon>
        <taxon>Euteleostomi</taxon>
        <taxon>Archelosauria</taxon>
        <taxon>Archosauria</taxon>
        <taxon>Dinosauria</taxon>
        <taxon>Saurischia</taxon>
        <taxon>Theropoda</taxon>
        <taxon>Coelurosauria</taxon>
        <taxon>Aves</taxon>
        <taxon>Neognathae</taxon>
        <taxon>Galloanserae</taxon>
        <taxon>Anseriformes</taxon>
        <taxon>Anatidae</taxon>
        <taxon>Anatinae</taxon>
        <taxon>Anas</taxon>
    </lineage>
</organism>
<proteinExistence type="predicted"/>
<accession>R0KED3</accession>
<keyword evidence="2" id="KW-1185">Reference proteome</keyword>
<reference evidence="2" key="1">
    <citation type="journal article" date="2013" name="Nat. Genet.">
        <title>The duck genome and transcriptome provide insight into an avian influenza virus reservoir species.</title>
        <authorList>
            <person name="Huang Y."/>
            <person name="Li Y."/>
            <person name="Burt D.W."/>
            <person name="Chen H."/>
            <person name="Zhang Y."/>
            <person name="Qian W."/>
            <person name="Kim H."/>
            <person name="Gan S."/>
            <person name="Zhao Y."/>
            <person name="Li J."/>
            <person name="Yi K."/>
            <person name="Feng H."/>
            <person name="Zhu P."/>
            <person name="Li B."/>
            <person name="Liu Q."/>
            <person name="Fairley S."/>
            <person name="Magor K.E."/>
            <person name="Du Z."/>
            <person name="Hu X."/>
            <person name="Goodman L."/>
            <person name="Tafer H."/>
            <person name="Vignal A."/>
            <person name="Lee T."/>
            <person name="Kim K.W."/>
            <person name="Sheng Z."/>
            <person name="An Y."/>
            <person name="Searle S."/>
            <person name="Herrero J."/>
            <person name="Groenen M.A."/>
            <person name="Crooijmans R.P."/>
            <person name="Faraut T."/>
            <person name="Cai Q."/>
            <person name="Webster R.G."/>
            <person name="Aldridge J.R."/>
            <person name="Warren W.C."/>
            <person name="Bartschat S."/>
            <person name="Kehr S."/>
            <person name="Marz M."/>
            <person name="Stadler P.F."/>
            <person name="Smith J."/>
            <person name="Kraus R.H."/>
            <person name="Zhao Y."/>
            <person name="Ren L."/>
            <person name="Fei J."/>
            <person name="Morisson M."/>
            <person name="Kaiser P."/>
            <person name="Griffin D.K."/>
            <person name="Rao M."/>
            <person name="Pitel F."/>
            <person name="Wang J."/>
            <person name="Li N."/>
        </authorList>
    </citation>
    <scope>NUCLEOTIDE SEQUENCE [LARGE SCALE GENOMIC DNA]</scope>
</reference>
<gene>
    <name evidence="1" type="ORF">Anapl_02295</name>
</gene>
<name>R0KED3_ANAPL</name>
<dbReference type="AlphaFoldDB" id="R0KED3"/>
<evidence type="ECO:0000313" key="2">
    <source>
        <dbReference type="Proteomes" id="UP000296049"/>
    </source>
</evidence>